<dbReference type="Gene3D" id="3.40.960.10">
    <property type="entry name" value="VSR Endonuclease"/>
    <property type="match status" value="1"/>
</dbReference>
<dbReference type="EMBL" id="BARU01029242">
    <property type="protein sequence ID" value="GAH64657.1"/>
    <property type="molecule type" value="Genomic_DNA"/>
</dbReference>
<gene>
    <name evidence="1" type="ORF">S03H2_46557</name>
</gene>
<sequence>MSLILGQLSGSYSEIRLRDFSRLFEKVVQASLKGHNASYWVRKIDSNIERDKLHTKRLEMEGWHVIRLWESDIIKDPIKAAQIVVDACQKGKKR</sequence>
<dbReference type="AlphaFoldDB" id="X1H5I5"/>
<evidence type="ECO:0008006" key="2">
    <source>
        <dbReference type="Google" id="ProtNLM"/>
    </source>
</evidence>
<protein>
    <recommendedName>
        <fullName evidence="2">DUF559 domain-containing protein</fullName>
    </recommendedName>
</protein>
<proteinExistence type="predicted"/>
<evidence type="ECO:0000313" key="1">
    <source>
        <dbReference type="EMBL" id="GAH64657.1"/>
    </source>
</evidence>
<dbReference type="SUPFAM" id="SSF52980">
    <property type="entry name" value="Restriction endonuclease-like"/>
    <property type="match status" value="1"/>
</dbReference>
<accession>X1H5I5</accession>
<reference evidence="1" key="1">
    <citation type="journal article" date="2014" name="Front. Microbiol.">
        <title>High frequency of phylogenetically diverse reductive dehalogenase-homologous genes in deep subseafloor sedimentary metagenomes.</title>
        <authorList>
            <person name="Kawai M."/>
            <person name="Futagami T."/>
            <person name="Toyoda A."/>
            <person name="Takaki Y."/>
            <person name="Nishi S."/>
            <person name="Hori S."/>
            <person name="Arai W."/>
            <person name="Tsubouchi T."/>
            <person name="Morono Y."/>
            <person name="Uchiyama I."/>
            <person name="Ito T."/>
            <person name="Fujiyama A."/>
            <person name="Inagaki F."/>
            <person name="Takami H."/>
        </authorList>
    </citation>
    <scope>NUCLEOTIDE SEQUENCE</scope>
    <source>
        <strain evidence="1">Expedition CK06-06</strain>
    </source>
</reference>
<dbReference type="InterPro" id="IPR011335">
    <property type="entry name" value="Restrct_endonuc-II-like"/>
</dbReference>
<comment type="caution">
    <text evidence="1">The sequence shown here is derived from an EMBL/GenBank/DDBJ whole genome shotgun (WGS) entry which is preliminary data.</text>
</comment>
<organism evidence="1">
    <name type="scientific">marine sediment metagenome</name>
    <dbReference type="NCBI Taxonomy" id="412755"/>
    <lineage>
        <taxon>unclassified sequences</taxon>
        <taxon>metagenomes</taxon>
        <taxon>ecological metagenomes</taxon>
    </lineage>
</organism>
<name>X1H5I5_9ZZZZ</name>